<reference evidence="3 4" key="1">
    <citation type="submission" date="2015-01" db="EMBL/GenBank/DDBJ databases">
        <title>Genome sequence of bacillus megaterium Q3.</title>
        <authorList>
            <person name="Wang Y."/>
            <person name="Luo K."/>
            <person name="Bai L."/>
            <person name="Luo F."/>
        </authorList>
    </citation>
    <scope>NUCLEOTIDE SEQUENCE [LARGE SCALE GENOMIC DNA]</scope>
    <source>
        <strain evidence="3 4">Q3</strain>
    </source>
</reference>
<evidence type="ECO:0000313" key="4">
    <source>
        <dbReference type="Proteomes" id="UP000036410"/>
    </source>
</evidence>
<accession>A0A806TRC3</accession>
<dbReference type="Gene3D" id="1.10.150.240">
    <property type="entry name" value="Putative phosphatase, domain 2"/>
    <property type="match status" value="1"/>
</dbReference>
<evidence type="ECO:0000256" key="2">
    <source>
        <dbReference type="ARBA" id="ARBA00022842"/>
    </source>
</evidence>
<dbReference type="AlphaFoldDB" id="A0A806TRC3"/>
<gene>
    <name evidence="3" type="ORF">AS52_01652</name>
</gene>
<dbReference type="Pfam" id="PF00702">
    <property type="entry name" value="Hydrolase"/>
    <property type="match status" value="1"/>
</dbReference>
<proteinExistence type="predicted"/>
<dbReference type="SUPFAM" id="SSF56784">
    <property type="entry name" value="HAD-like"/>
    <property type="match status" value="1"/>
</dbReference>
<dbReference type="PANTHER" id="PTHR43434:SF1">
    <property type="entry name" value="PHOSPHOGLYCOLATE PHOSPHATASE"/>
    <property type="match status" value="1"/>
</dbReference>
<keyword evidence="1 3" id="KW-0378">Hydrolase</keyword>
<evidence type="ECO:0000313" key="3">
    <source>
        <dbReference type="EMBL" id="AKP76617.1"/>
    </source>
</evidence>
<dbReference type="InterPro" id="IPR036412">
    <property type="entry name" value="HAD-like_sf"/>
</dbReference>
<dbReference type="Gene3D" id="3.40.50.1000">
    <property type="entry name" value="HAD superfamily/HAD-like"/>
    <property type="match status" value="1"/>
</dbReference>
<dbReference type="GO" id="GO:0008967">
    <property type="term" value="F:phosphoglycolate phosphatase activity"/>
    <property type="evidence" value="ECO:0007669"/>
    <property type="project" value="TreeGrafter"/>
</dbReference>
<dbReference type="InterPro" id="IPR023198">
    <property type="entry name" value="PGP-like_dom2"/>
</dbReference>
<dbReference type="GO" id="GO:0006281">
    <property type="term" value="P:DNA repair"/>
    <property type="evidence" value="ECO:0007669"/>
    <property type="project" value="TreeGrafter"/>
</dbReference>
<dbReference type="Proteomes" id="UP000036410">
    <property type="component" value="Chromosome"/>
</dbReference>
<dbReference type="InterPro" id="IPR050155">
    <property type="entry name" value="HAD-like_hydrolase_sf"/>
</dbReference>
<dbReference type="SFLD" id="SFLDS00003">
    <property type="entry name" value="Haloacid_Dehalogenase"/>
    <property type="match status" value="1"/>
</dbReference>
<keyword evidence="2" id="KW-0460">Magnesium</keyword>
<dbReference type="GO" id="GO:0008253">
    <property type="term" value="F:5'-nucleotidase activity"/>
    <property type="evidence" value="ECO:0007669"/>
    <property type="project" value="UniProtKB-EC"/>
</dbReference>
<dbReference type="EMBL" id="CP010586">
    <property type="protein sequence ID" value="AKP76617.1"/>
    <property type="molecule type" value="Genomic_DNA"/>
</dbReference>
<dbReference type="SFLD" id="SFLDG01129">
    <property type="entry name" value="C1.5:_HAD__Beta-PGM__Phosphata"/>
    <property type="match status" value="1"/>
</dbReference>
<dbReference type="GO" id="GO:0005829">
    <property type="term" value="C:cytosol"/>
    <property type="evidence" value="ECO:0007669"/>
    <property type="project" value="TreeGrafter"/>
</dbReference>
<protein>
    <submittedName>
        <fullName evidence="3">5'-nucleotidase</fullName>
        <ecNumber evidence="3">3.1.3.5</ecNumber>
    </submittedName>
</protein>
<dbReference type="PANTHER" id="PTHR43434">
    <property type="entry name" value="PHOSPHOGLYCOLATE PHOSPHATASE"/>
    <property type="match status" value="1"/>
</dbReference>
<sequence>MLRTVITIFNKLHIPFYGIVYRYVLNTVERGRYLMLQSLIFDMDGTLFQTDKILELSLDDTFNHLRTLNQWNTSIPVDKYREIMGVPLPKVWEALLPTHSGEIRKYTNDYFLKSLVENIKKGKGALYPNVKEVFSYLKENNCSIYIASNGLKEYLEAIVDHYDLDKWVTETFSIQQIQTLDKGDLVKTIIKKYDVKHAAVVGDRLSDINAARDNGLMAVGCNFDFAQEAELAQADVVIDDLMELKRIVSNINSSLSV</sequence>
<dbReference type="EC" id="3.1.3.5" evidence="3"/>
<organism evidence="3 4">
    <name type="scientific">Priestia megaterium Q3</name>
    <dbReference type="NCBI Taxonomy" id="1452722"/>
    <lineage>
        <taxon>Bacteria</taxon>
        <taxon>Bacillati</taxon>
        <taxon>Bacillota</taxon>
        <taxon>Bacilli</taxon>
        <taxon>Bacillales</taxon>
        <taxon>Bacillaceae</taxon>
        <taxon>Priestia</taxon>
    </lineage>
</organism>
<name>A0A806TRC3_PRIMG</name>
<dbReference type="InterPro" id="IPR023214">
    <property type="entry name" value="HAD_sf"/>
</dbReference>
<evidence type="ECO:0000256" key="1">
    <source>
        <dbReference type="ARBA" id="ARBA00022801"/>
    </source>
</evidence>